<dbReference type="PANTHER" id="PTHR33312:SF8">
    <property type="entry name" value="MEMBRANE-ASSOCIATED KINASE REGULATOR 1-RELATED"/>
    <property type="match status" value="1"/>
</dbReference>
<dbReference type="PANTHER" id="PTHR33312">
    <property type="entry name" value="MEMBRANE-ASSOCIATED KINASE REGULATOR 4-RELATED"/>
    <property type="match status" value="1"/>
</dbReference>
<dbReference type="GO" id="GO:0005886">
    <property type="term" value="C:plasma membrane"/>
    <property type="evidence" value="ECO:0007669"/>
    <property type="project" value="InterPro"/>
</dbReference>
<feature type="compositionally biased region" description="Basic and acidic residues" evidence="1">
    <location>
        <begin position="1"/>
        <end position="14"/>
    </location>
</feature>
<sequence length="381" mass="40379">MGRSRGSKDARPGDAKPASSSSASSSEFEFTVQLSPASKQRSAAQLCPADELFYKGQLLPLQLSPRISMVRTLLLSSASTSSASASDSTSTSRDSNGSTSSSFSADLLLPDSAASSSRPSSATDDDRHHLNHHSFGGRGRRSKQQQPSKSLAKEVIKKYAKKVKPLYEKLSQQIPTNKNQQQHNNSSGGFGSSTNQQQGFKKPAFTFSIRKNNNKRGDDDHAMASGAATSAAEAEVVGASKYAHSNSFSGNLRFPRQKRCAASCPSSMRSSPSHSGLLTFGGAGGAGFPDVPAAAAAGRGGGGRRRRWRQGAGVAVHGVVDGGTAERHRGRHRALQEHHGRQHLAGVPAQAGRRRDLRLLKVGHRARIIQAGSLRIGSVQY</sequence>
<protein>
    <submittedName>
        <fullName evidence="2">Uncharacterized protein</fullName>
    </submittedName>
</protein>
<feature type="region of interest" description="Disordered" evidence="1">
    <location>
        <begin position="1"/>
        <end position="29"/>
    </location>
</feature>
<evidence type="ECO:0000313" key="2">
    <source>
        <dbReference type="EMBL" id="GJN14317.1"/>
    </source>
</evidence>
<dbReference type="GO" id="GO:0019210">
    <property type="term" value="F:kinase inhibitor activity"/>
    <property type="evidence" value="ECO:0007669"/>
    <property type="project" value="InterPro"/>
</dbReference>
<gene>
    <name evidence="2" type="primary">gb01126</name>
    <name evidence="2" type="ORF">PR202_gb01126</name>
</gene>
<evidence type="ECO:0000256" key="1">
    <source>
        <dbReference type="SAM" id="MobiDB-lite"/>
    </source>
</evidence>
<name>A0AAV5DV59_ELECO</name>
<dbReference type="EMBL" id="BQKI01000071">
    <property type="protein sequence ID" value="GJN14317.1"/>
    <property type="molecule type" value="Genomic_DNA"/>
</dbReference>
<feature type="compositionally biased region" description="Low complexity" evidence="1">
    <location>
        <begin position="78"/>
        <end position="122"/>
    </location>
</feature>
<evidence type="ECO:0000313" key="3">
    <source>
        <dbReference type="Proteomes" id="UP001054889"/>
    </source>
</evidence>
<proteinExistence type="predicted"/>
<feature type="compositionally biased region" description="Low complexity" evidence="1">
    <location>
        <begin position="179"/>
        <end position="198"/>
    </location>
</feature>
<comment type="caution">
    <text evidence="2">The sequence shown here is derived from an EMBL/GenBank/DDBJ whole genome shotgun (WGS) entry which is preliminary data.</text>
</comment>
<reference evidence="2" key="1">
    <citation type="journal article" date="2018" name="DNA Res.">
        <title>Multiple hybrid de novo genome assembly of finger millet, an orphan allotetraploid crop.</title>
        <authorList>
            <person name="Hatakeyama M."/>
            <person name="Aluri S."/>
            <person name="Balachadran M.T."/>
            <person name="Sivarajan S.R."/>
            <person name="Patrignani A."/>
            <person name="Gruter S."/>
            <person name="Poveda L."/>
            <person name="Shimizu-Inatsugi R."/>
            <person name="Baeten J."/>
            <person name="Francoijs K.J."/>
            <person name="Nataraja K.N."/>
            <person name="Reddy Y.A.N."/>
            <person name="Phadnis S."/>
            <person name="Ravikumar R.L."/>
            <person name="Schlapbach R."/>
            <person name="Sreeman S.M."/>
            <person name="Shimizu K.K."/>
        </authorList>
    </citation>
    <scope>NUCLEOTIDE SEQUENCE</scope>
</reference>
<feature type="region of interest" description="Disordered" evidence="1">
    <location>
        <begin position="78"/>
        <end position="152"/>
    </location>
</feature>
<organism evidence="2 3">
    <name type="scientific">Eleusine coracana subsp. coracana</name>
    <dbReference type="NCBI Taxonomy" id="191504"/>
    <lineage>
        <taxon>Eukaryota</taxon>
        <taxon>Viridiplantae</taxon>
        <taxon>Streptophyta</taxon>
        <taxon>Embryophyta</taxon>
        <taxon>Tracheophyta</taxon>
        <taxon>Spermatophyta</taxon>
        <taxon>Magnoliopsida</taxon>
        <taxon>Liliopsida</taxon>
        <taxon>Poales</taxon>
        <taxon>Poaceae</taxon>
        <taxon>PACMAD clade</taxon>
        <taxon>Chloridoideae</taxon>
        <taxon>Cynodonteae</taxon>
        <taxon>Eleusininae</taxon>
        <taxon>Eleusine</taxon>
    </lineage>
</organism>
<dbReference type="InterPro" id="IPR039620">
    <property type="entry name" value="BKI1/MAKR1/3/4"/>
</dbReference>
<keyword evidence="3" id="KW-1185">Reference proteome</keyword>
<reference evidence="2" key="2">
    <citation type="submission" date="2021-12" db="EMBL/GenBank/DDBJ databases">
        <title>Resequencing data analysis of finger millet.</title>
        <authorList>
            <person name="Hatakeyama M."/>
            <person name="Aluri S."/>
            <person name="Balachadran M.T."/>
            <person name="Sivarajan S.R."/>
            <person name="Poveda L."/>
            <person name="Shimizu-Inatsugi R."/>
            <person name="Schlapbach R."/>
            <person name="Sreeman S.M."/>
            <person name="Shimizu K.K."/>
        </authorList>
    </citation>
    <scope>NUCLEOTIDE SEQUENCE</scope>
</reference>
<feature type="region of interest" description="Disordered" evidence="1">
    <location>
        <begin position="173"/>
        <end position="198"/>
    </location>
</feature>
<dbReference type="AlphaFoldDB" id="A0AAV5DV59"/>
<dbReference type="Proteomes" id="UP001054889">
    <property type="component" value="Unassembled WGS sequence"/>
</dbReference>
<accession>A0AAV5DV59</accession>